<gene>
    <name evidence="2" type="ORF">OC940_11620</name>
</gene>
<comment type="caution">
    <text evidence="2">The sequence shown here is derived from an EMBL/GenBank/DDBJ whole genome shotgun (WGS) entry which is preliminary data.</text>
</comment>
<dbReference type="Gene3D" id="2.180.10.10">
    <property type="entry name" value="RHS repeat-associated core"/>
    <property type="match status" value="1"/>
</dbReference>
<feature type="region of interest" description="Disordered" evidence="1">
    <location>
        <begin position="326"/>
        <end position="351"/>
    </location>
</feature>
<proteinExistence type="predicted"/>
<dbReference type="PANTHER" id="PTHR32305:SF15">
    <property type="entry name" value="PROTEIN RHSA-RELATED"/>
    <property type="match status" value="1"/>
</dbReference>
<evidence type="ECO:0000256" key="1">
    <source>
        <dbReference type="SAM" id="MobiDB-lite"/>
    </source>
</evidence>
<dbReference type="PANTHER" id="PTHR32305">
    <property type="match status" value="1"/>
</dbReference>
<dbReference type="InterPro" id="IPR022385">
    <property type="entry name" value="Rhs_assc_core"/>
</dbReference>
<evidence type="ECO:0000313" key="3">
    <source>
        <dbReference type="Proteomes" id="UP001139955"/>
    </source>
</evidence>
<dbReference type="Proteomes" id="UP001139955">
    <property type="component" value="Unassembled WGS sequence"/>
</dbReference>
<accession>A0A9X3BBF2</accession>
<evidence type="ECO:0000313" key="2">
    <source>
        <dbReference type="EMBL" id="MCU7248450.1"/>
    </source>
</evidence>
<dbReference type="RefSeq" id="WP_301621971.1">
    <property type="nucleotide sequence ID" value="NZ_JAOSKY010000005.1"/>
</dbReference>
<keyword evidence="3" id="KW-1185">Reference proteome</keyword>
<dbReference type="InterPro" id="IPR050708">
    <property type="entry name" value="T6SS_VgrG/RHS"/>
</dbReference>
<organism evidence="2 3">
    <name type="scientific">Pseudomonas koreensis</name>
    <dbReference type="NCBI Taxonomy" id="198620"/>
    <lineage>
        <taxon>Bacteria</taxon>
        <taxon>Pseudomonadati</taxon>
        <taxon>Pseudomonadota</taxon>
        <taxon>Gammaproteobacteria</taxon>
        <taxon>Pseudomonadales</taxon>
        <taxon>Pseudomonadaceae</taxon>
        <taxon>Pseudomonas</taxon>
    </lineage>
</organism>
<name>A0A9X3BBF2_9PSED</name>
<sequence length="917" mass="101149">MNAGVHARTPSVAVIDPRGLPVRQVEYLRTEADGPLQTLMSRQRFDVAARLIEQQDPRLSISNETRVHTLGGQALKVRNVDAGESLRLPGLAGQEVQRWDALGNHWQTRYDARLRAVAVAENAEADAETFTYAPGDADHQHNLRGQLIAFSEPSGNSAITGYGLLGQPIHESRTFHDGKTFAHHQTFNALGAGLEHTDAGGHRQQSSYDVAGHLQRVQLQLAGTAEWKAVLVDAQYNAAGQIIEQQTGNGVSSRWLYDPADGRLLRQTAQKEAAPALQDFEYEYDRTGNITRVLDHVFIPMFVAGQRIDGHRAFTYDSLSRIRSATGYADAPPSDTPGRPQPSDPGNRRNYLETYEYDHGNNLTRTTHVRDGANHTREMFIDLASNRGARWTPGDPPPDFDRLYDRAGNLLALQAGLPMHWDSRGRLQAVTLVDRGGSNDDRESYRYSRGARVYKRHETHTRKASHVHEVRYLPNLQIRTRDNGEELHTLTLRTAVGEVCCLHWVAGKPADIEADQLRFSLSDHLGCALTELDGQAQLISQERYFPFGGTAVLTARSQVEVSYKTVRFSGKEMDVSRLYDYGSRYYADWLQRWISADPAGNVDGLNRYAYVGNNPMRYVDLEGTAKAEHVIYNYSNFINVLSGVAEETLGQIDNVIHQKNIKSGLAKNLLGESINAFATSGLGSILATRSGVDGSVVLSGAPYIDGLTAGNALANPAAAVVDATLSGALTRPLIPQTSKISVAAIDSALGLMDEGTMDWREAPGALLNPDILVGWGVGSVLGIIGNLLNMGSRVQEAEDIQNRLDPVKINKIDTLLADWKTAVEERWAQTEKAFNALGSDVIYPQDLLPNVNHMTPAGLIAPVHRSALERKNRKTLDYIDRAQRGMAWYRKMGSTDNQFLAHPPAPSPTHWFTRSAR</sequence>
<dbReference type="NCBIfam" id="TIGR03696">
    <property type="entry name" value="Rhs_assc_core"/>
    <property type="match status" value="1"/>
</dbReference>
<dbReference type="EMBL" id="JAOSKY010000005">
    <property type="protein sequence ID" value="MCU7248450.1"/>
    <property type="molecule type" value="Genomic_DNA"/>
</dbReference>
<reference evidence="2" key="2">
    <citation type="journal article" date="2023" name="mSystems">
        <title>Charting the Lipopeptidome of Nonpathogenic Pseudomonas.</title>
        <authorList>
            <person name="Cesa-Luna C."/>
            <person name="Geudens N."/>
            <person name="Girard L."/>
            <person name="De Roo V."/>
            <person name="Maklad H.R."/>
            <person name="Martins J.C."/>
            <person name="Hofte M."/>
            <person name="De Mot R."/>
        </authorList>
    </citation>
    <scope>NUCLEOTIDE SEQUENCE</scope>
    <source>
        <strain evidence="2">B1M3-32</strain>
    </source>
</reference>
<dbReference type="AlphaFoldDB" id="A0A9X3BBF2"/>
<reference evidence="2" key="1">
    <citation type="submission" date="2022-09" db="EMBL/GenBank/DDBJ databases">
        <authorList>
            <person name="Cesa-Luna C."/>
            <person name="Girard L."/>
            <person name="Lood C."/>
            <person name="Hofte M."/>
            <person name="De Mot R."/>
        </authorList>
    </citation>
    <scope>NUCLEOTIDE SEQUENCE</scope>
    <source>
        <strain evidence="2">B1M3-32</strain>
    </source>
</reference>
<protein>
    <submittedName>
        <fullName evidence="2">Toxin</fullName>
    </submittedName>
</protein>